<dbReference type="InterPro" id="IPR025714">
    <property type="entry name" value="Methyltranfer_dom"/>
</dbReference>
<dbReference type="GO" id="GO:0008168">
    <property type="term" value="F:methyltransferase activity"/>
    <property type="evidence" value="ECO:0007669"/>
    <property type="project" value="TreeGrafter"/>
</dbReference>
<gene>
    <name evidence="2" type="ORF">IEO21_02942</name>
</gene>
<dbReference type="CDD" id="cd02440">
    <property type="entry name" value="AdoMet_MTases"/>
    <property type="match status" value="1"/>
</dbReference>
<name>A0A8H7P746_9APHY</name>
<reference evidence="2" key="1">
    <citation type="submission" date="2020-11" db="EMBL/GenBank/DDBJ databases">
        <authorList>
            <person name="Koelle M."/>
            <person name="Horta M.A.C."/>
            <person name="Nowrousian M."/>
            <person name="Ohm R.A."/>
            <person name="Benz P."/>
            <person name="Pilgard A."/>
        </authorList>
    </citation>
    <scope>NUCLEOTIDE SEQUENCE</scope>
    <source>
        <strain evidence="2">FPRL280</strain>
    </source>
</reference>
<dbReference type="InterPro" id="IPR029063">
    <property type="entry name" value="SAM-dependent_MTases_sf"/>
</dbReference>
<accession>A0A8H7P746</accession>
<protein>
    <recommendedName>
        <fullName evidence="1">Methyltransferase domain-containing protein</fullName>
    </recommendedName>
</protein>
<dbReference type="AlphaFoldDB" id="A0A8H7P746"/>
<organism evidence="2 3">
    <name type="scientific">Rhodonia placenta</name>
    <dbReference type="NCBI Taxonomy" id="104341"/>
    <lineage>
        <taxon>Eukaryota</taxon>
        <taxon>Fungi</taxon>
        <taxon>Dikarya</taxon>
        <taxon>Basidiomycota</taxon>
        <taxon>Agaricomycotina</taxon>
        <taxon>Agaricomycetes</taxon>
        <taxon>Polyporales</taxon>
        <taxon>Adustoporiaceae</taxon>
        <taxon>Rhodonia</taxon>
    </lineage>
</organism>
<comment type="caution">
    <text evidence="2">The sequence shown here is derived from an EMBL/GenBank/DDBJ whole genome shotgun (WGS) entry which is preliminary data.</text>
</comment>
<dbReference type="PANTHER" id="PTHR43591:SF24">
    <property type="entry name" value="2-METHOXY-6-POLYPRENYL-1,4-BENZOQUINOL METHYLASE, MITOCHONDRIAL"/>
    <property type="match status" value="1"/>
</dbReference>
<sequence>MSQPVPEAAYINGHHESVLRSHNWRTVENSAAYLLKSIRPNMHVLDVGCGPGSITIDFARLVPQGHAVGIENTSDVLAEARASASAQGITNVEFRLGDALALDFPDGTFDVVHAHQVLQHVPDPVRVLSEMRRVTKPGGFVAVRQGNFGNMTFFPEDPVLDEWKETHMAVTRALGGEPNAGCRLVSWAMQAGFPREAITTTASAWCYSTPEERAWWGNLWADRVQLSAFATKAVKGGFATQEKLDTFSQAFRHWTQQEDGWYALLHGEILCRV</sequence>
<dbReference type="Gene3D" id="3.40.50.150">
    <property type="entry name" value="Vaccinia Virus protein VP39"/>
    <property type="match status" value="1"/>
</dbReference>
<evidence type="ECO:0000259" key="1">
    <source>
        <dbReference type="Pfam" id="PF13847"/>
    </source>
</evidence>
<dbReference type="Proteomes" id="UP000639403">
    <property type="component" value="Unassembled WGS sequence"/>
</dbReference>
<reference evidence="2" key="2">
    <citation type="journal article" name="Front. Microbiol.">
        <title>Degradative Capacity of Two Strains of Rhodonia placenta: From Phenotype to Genotype.</title>
        <authorList>
            <person name="Kolle M."/>
            <person name="Horta M.A.C."/>
            <person name="Nowrousian M."/>
            <person name="Ohm R.A."/>
            <person name="Benz J.P."/>
            <person name="Pilgard A."/>
        </authorList>
    </citation>
    <scope>NUCLEOTIDE SEQUENCE</scope>
    <source>
        <strain evidence="2">FPRL280</strain>
    </source>
</reference>
<dbReference type="SUPFAM" id="SSF53335">
    <property type="entry name" value="S-adenosyl-L-methionine-dependent methyltransferases"/>
    <property type="match status" value="1"/>
</dbReference>
<dbReference type="EMBL" id="JADOXO010000033">
    <property type="protein sequence ID" value="KAF9818100.1"/>
    <property type="molecule type" value="Genomic_DNA"/>
</dbReference>
<evidence type="ECO:0000313" key="3">
    <source>
        <dbReference type="Proteomes" id="UP000639403"/>
    </source>
</evidence>
<proteinExistence type="predicted"/>
<feature type="domain" description="Methyltransferase" evidence="1">
    <location>
        <begin position="39"/>
        <end position="151"/>
    </location>
</feature>
<dbReference type="Pfam" id="PF13847">
    <property type="entry name" value="Methyltransf_31"/>
    <property type="match status" value="1"/>
</dbReference>
<dbReference type="PANTHER" id="PTHR43591">
    <property type="entry name" value="METHYLTRANSFERASE"/>
    <property type="match status" value="1"/>
</dbReference>
<evidence type="ECO:0000313" key="2">
    <source>
        <dbReference type="EMBL" id="KAF9818100.1"/>
    </source>
</evidence>